<comment type="caution">
    <text evidence="1">The sequence shown here is derived from an EMBL/GenBank/DDBJ whole genome shotgun (WGS) entry which is preliminary data.</text>
</comment>
<gene>
    <name evidence="1" type="ORF">C1H70_04530</name>
</gene>
<dbReference type="EMBL" id="PNRG01000008">
    <property type="protein sequence ID" value="PMR81668.1"/>
    <property type="molecule type" value="Genomic_DNA"/>
</dbReference>
<evidence type="ECO:0000313" key="1">
    <source>
        <dbReference type="EMBL" id="PMR81668.1"/>
    </source>
</evidence>
<keyword evidence="2" id="KW-1185">Reference proteome</keyword>
<reference evidence="1 2" key="1">
    <citation type="submission" date="2018-01" db="EMBL/GenBank/DDBJ databases">
        <title>Halomonas endophytica sp. nov., isolated from storage liquid in the stems of Populus euphratica.</title>
        <authorList>
            <person name="Chen C."/>
        </authorList>
    </citation>
    <scope>NUCLEOTIDE SEQUENCE [LARGE SCALE GENOMIC DNA]</scope>
    <source>
        <strain evidence="1 2">BZ-SZ-XJ27</strain>
    </source>
</reference>
<organism evidence="1 2">
    <name type="scientific">Halomonas urumqiensis</name>
    <dbReference type="NCBI Taxonomy" id="1684789"/>
    <lineage>
        <taxon>Bacteria</taxon>
        <taxon>Pseudomonadati</taxon>
        <taxon>Pseudomonadota</taxon>
        <taxon>Gammaproteobacteria</taxon>
        <taxon>Oceanospirillales</taxon>
        <taxon>Halomonadaceae</taxon>
        <taxon>Halomonas</taxon>
    </lineage>
</organism>
<proteinExistence type="predicted"/>
<accession>A0A2N7UML4</accession>
<name>A0A2N7UML4_9GAMM</name>
<evidence type="ECO:0000313" key="2">
    <source>
        <dbReference type="Proteomes" id="UP000235547"/>
    </source>
</evidence>
<sequence length="76" mass="8592">MAIEHCFFGRGCGQVMLLKMHGRIQVQQLICWRIKLGLNTLSTTICVLPEHVKTRALLPLMSILSMLSKPLQFPSL</sequence>
<dbReference type="Proteomes" id="UP000235547">
    <property type="component" value="Unassembled WGS sequence"/>
</dbReference>
<dbReference type="AlphaFoldDB" id="A0A2N7UML4"/>
<protein>
    <submittedName>
        <fullName evidence="1">Uncharacterized protein</fullName>
    </submittedName>
</protein>